<proteinExistence type="predicted"/>
<protein>
    <submittedName>
        <fullName evidence="1">Uncharacterized protein</fullName>
    </submittedName>
</protein>
<organism evidence="1 2">
    <name type="scientific">Pangasius djambal</name>
    <dbReference type="NCBI Taxonomy" id="1691987"/>
    <lineage>
        <taxon>Eukaryota</taxon>
        <taxon>Metazoa</taxon>
        <taxon>Chordata</taxon>
        <taxon>Craniata</taxon>
        <taxon>Vertebrata</taxon>
        <taxon>Euteleostomi</taxon>
        <taxon>Actinopterygii</taxon>
        <taxon>Neopterygii</taxon>
        <taxon>Teleostei</taxon>
        <taxon>Ostariophysi</taxon>
        <taxon>Siluriformes</taxon>
        <taxon>Pangasiidae</taxon>
        <taxon>Pangasius</taxon>
    </lineage>
</organism>
<name>A0ACC5XYR7_9TELE</name>
<comment type="caution">
    <text evidence="1">The sequence shown here is derived from an EMBL/GenBank/DDBJ whole genome shotgun (WGS) entry which is preliminary data.</text>
</comment>
<evidence type="ECO:0000313" key="2">
    <source>
        <dbReference type="Proteomes" id="UP000830395"/>
    </source>
</evidence>
<dbReference type="Proteomes" id="UP000830395">
    <property type="component" value="Chromosome 1"/>
</dbReference>
<reference evidence="1" key="1">
    <citation type="submission" date="2020-02" db="EMBL/GenBank/DDBJ databases">
        <title>Genome sequencing of the panga catfish, Pangasius djambal.</title>
        <authorList>
            <person name="Wen M."/>
            <person name="Zahm M."/>
            <person name="Roques C."/>
            <person name="Cabau C."/>
            <person name="Klopp C."/>
            <person name="Donnadieu C."/>
            <person name="Jouanno E."/>
            <person name="Avarre J.-C."/>
            <person name="Campet M."/>
            <person name="Ha T."/>
            <person name="Dugue R."/>
            <person name="Lampietro C."/>
            <person name="Louis A."/>
            <person name="Herpin A."/>
            <person name="Echchiki A."/>
            <person name="Berthelot C."/>
            <person name="Parey E."/>
            <person name="Roest-Crollius H."/>
            <person name="Braasch I."/>
            <person name="Postlethwait J.H."/>
            <person name="Bobe J."/>
            <person name="Montfort J."/>
            <person name="Bouchez O."/>
            <person name="Begum T."/>
            <person name="Schartl M."/>
            <person name="Gustiano R."/>
            <person name="Guiguen Y."/>
        </authorList>
    </citation>
    <scope>NUCLEOTIDE SEQUENCE</scope>
    <source>
        <strain evidence="1">Pdj_M5554</strain>
    </source>
</reference>
<accession>A0ACC5XYR7</accession>
<dbReference type="EMBL" id="CM040975">
    <property type="protein sequence ID" value="MCJ8728066.1"/>
    <property type="molecule type" value="Genomic_DNA"/>
</dbReference>
<sequence>MFLLLVSTDASIINDHTFEYEDPDTGDTLLCALCPPGTYVSSPCTRTLETVCLPCPEEHFTQFWNFLPMCLYCSNICEGNRIVKEQCSATHNRVCECKEGYYWQDDFCIPQTLCPPGMGAKIIGNTQRNTQCERCPRGTFSAETSSSGQCIKHTDCGTLYVIHPGRTWHDSICSSCDNLTNADPGGLNVLRDVLPGFFSHRNRIFLPPKLSKLKRFVHLLCGKDCRPRLRSLNTRALLLQYIAEWIEKAPTHQLKALPNMLQRSSLRNTADKVQDMVTRIEEKVSVCLNIYN</sequence>
<evidence type="ECO:0000313" key="1">
    <source>
        <dbReference type="EMBL" id="MCJ8728066.1"/>
    </source>
</evidence>
<gene>
    <name evidence="1" type="ORF">PDJAM_G00000260</name>
</gene>
<keyword evidence="2" id="KW-1185">Reference proteome</keyword>